<keyword evidence="4" id="KW-1185">Reference proteome</keyword>
<dbReference type="Gene3D" id="3.60.21.70">
    <property type="entry name" value="PhoD-like phosphatase"/>
    <property type="match status" value="1"/>
</dbReference>
<dbReference type="InterPro" id="IPR038607">
    <property type="entry name" value="PhoD-like_sf"/>
</dbReference>
<dbReference type="CDD" id="cd07389">
    <property type="entry name" value="MPP_PhoD"/>
    <property type="match status" value="1"/>
</dbReference>
<feature type="domain" description="PhoD-like phosphatase metallophosphatase" evidence="1">
    <location>
        <begin position="146"/>
        <end position="494"/>
    </location>
</feature>
<dbReference type="PROSITE" id="PS51318">
    <property type="entry name" value="TAT"/>
    <property type="match status" value="1"/>
</dbReference>
<reference evidence="3 4" key="1">
    <citation type="submission" date="2020-12" db="EMBL/GenBank/DDBJ databases">
        <title>Novel Thalassolituus-related marine hydrocarbonoclastic bacteria mediated algae-derived hydrocarbons mineralization in twilight zone of the northern South China Sea.</title>
        <authorList>
            <person name="Dong C."/>
        </authorList>
    </citation>
    <scope>NUCLEOTIDE SEQUENCE [LARGE SCALE GENOMIC DNA]</scope>
    <source>
        <strain evidence="3 4">IMCC1826</strain>
    </source>
</reference>
<dbReference type="Pfam" id="PF09423">
    <property type="entry name" value="PhoD"/>
    <property type="match status" value="1"/>
</dbReference>
<dbReference type="InterPro" id="IPR029052">
    <property type="entry name" value="Metallo-depent_PP-like"/>
</dbReference>
<dbReference type="Pfam" id="PF16655">
    <property type="entry name" value="PhoD_N"/>
    <property type="match status" value="1"/>
</dbReference>
<evidence type="ECO:0000259" key="2">
    <source>
        <dbReference type="Pfam" id="PF16655"/>
    </source>
</evidence>
<evidence type="ECO:0000313" key="4">
    <source>
        <dbReference type="Proteomes" id="UP000714380"/>
    </source>
</evidence>
<dbReference type="InterPro" id="IPR018946">
    <property type="entry name" value="PhoD-like_MPP"/>
</dbReference>
<organism evidence="3 4">
    <name type="scientific">Thalassolituus marinus</name>
    <dbReference type="NCBI Taxonomy" id="671053"/>
    <lineage>
        <taxon>Bacteria</taxon>
        <taxon>Pseudomonadati</taxon>
        <taxon>Pseudomonadota</taxon>
        <taxon>Gammaproteobacteria</taxon>
        <taxon>Oceanospirillales</taxon>
        <taxon>Oceanospirillaceae</taxon>
        <taxon>Thalassolituus</taxon>
    </lineage>
</organism>
<dbReference type="InterPro" id="IPR052900">
    <property type="entry name" value="Phospholipid_Metab_Enz"/>
</dbReference>
<gene>
    <name evidence="3" type="ORF">I9W95_16245</name>
</gene>
<dbReference type="RefSeq" id="WP_225676811.1">
    <property type="nucleotide sequence ID" value="NZ_JAEDAH010000099.1"/>
</dbReference>
<name>A0ABS7ZTS3_9GAMM</name>
<evidence type="ECO:0000259" key="1">
    <source>
        <dbReference type="Pfam" id="PF09423"/>
    </source>
</evidence>
<dbReference type="EMBL" id="JAEDAH010000099">
    <property type="protein sequence ID" value="MCA6065152.1"/>
    <property type="molecule type" value="Genomic_DNA"/>
</dbReference>
<accession>A0ABS7ZTS3</accession>
<protein>
    <submittedName>
        <fullName evidence="3">Alkaline phosphatase D family protein</fullName>
    </submittedName>
</protein>
<sequence length="530" mass="59421">MKISRRRFLTSTGAGVAGTTALTLPGMSLAMSSTPEESTLNSGEFHYGVASGDPRQDRVIIWTHFQPEIVMPVTVEWRVASDAAMSDVVRSGEFRTDASRDFTVKVDVDGLLPGKQYFYQFNVQSKYSVIGRTKTAAAGDIDQARFAVVSCSSYAHGYFNVYSAVAGRRDLDAVVHLGDYLYEYGQNEYDELLLRSKRYLAPSHEIVSLSDYRRRHAWYKLDDDLQAAHQNHAFITVWDDHEFANDSYVDGAENHNDGEGDWEVRKAAAKQAYFEWMPIRENTDGSISRTLSYGNLLDLIMLDTRIEGRVIQPSGSDKQTEAKDSNRTLLGFEQEAWLHNQLSASQARWKVLGQQVMIAQRYFINLPDHFGGGASLWLDGWDGYAAGRDRLLTHIRQNRIDNTVILTGDVHSSFASDISDDPYDCDNYDRTTGEGSLAVEFVTPSVTSPGFPPVIAEAGADTIMNASPHIKYAELRAHGFILLTVTPQATQADWYYVPQILQPSADYYHGRSYRTRDGQNRVEAVEQPLL</sequence>
<dbReference type="Gene3D" id="2.60.40.380">
    <property type="entry name" value="Purple acid phosphatase-like, N-terminal"/>
    <property type="match status" value="1"/>
</dbReference>
<dbReference type="Proteomes" id="UP000714380">
    <property type="component" value="Unassembled WGS sequence"/>
</dbReference>
<dbReference type="InterPro" id="IPR032093">
    <property type="entry name" value="PhoD_N"/>
</dbReference>
<dbReference type="InterPro" id="IPR006311">
    <property type="entry name" value="TAT_signal"/>
</dbReference>
<dbReference type="PANTHER" id="PTHR43606:SF2">
    <property type="entry name" value="ALKALINE PHOSPHATASE FAMILY PROTEIN (AFU_ORTHOLOGUE AFUA_5G03860)"/>
    <property type="match status" value="1"/>
</dbReference>
<evidence type="ECO:0000313" key="3">
    <source>
        <dbReference type="EMBL" id="MCA6065152.1"/>
    </source>
</evidence>
<comment type="caution">
    <text evidence="3">The sequence shown here is derived from an EMBL/GenBank/DDBJ whole genome shotgun (WGS) entry which is preliminary data.</text>
</comment>
<feature type="domain" description="Phospholipase D N-terminal" evidence="2">
    <location>
        <begin position="48"/>
        <end position="135"/>
    </location>
</feature>
<proteinExistence type="predicted"/>
<dbReference type="PANTHER" id="PTHR43606">
    <property type="entry name" value="PHOSPHATASE, PUTATIVE (AFU_ORTHOLOGUE AFUA_6G08710)-RELATED"/>
    <property type="match status" value="1"/>
</dbReference>
<dbReference type="SUPFAM" id="SSF56300">
    <property type="entry name" value="Metallo-dependent phosphatases"/>
    <property type="match status" value="1"/>
</dbReference>